<accession>A0A6J1NE42</accession>
<dbReference type="RefSeq" id="XP_023945184.1">
    <property type="nucleotide sequence ID" value="XM_024089416.2"/>
</dbReference>
<dbReference type="EC" id="3.5.1.88" evidence="7"/>
<evidence type="ECO:0000256" key="2">
    <source>
        <dbReference type="ARBA" id="ARBA00022723"/>
    </source>
</evidence>
<evidence type="ECO:0000256" key="3">
    <source>
        <dbReference type="ARBA" id="ARBA00022801"/>
    </source>
</evidence>
<dbReference type="GO" id="GO:0005739">
    <property type="term" value="C:mitochondrion"/>
    <property type="evidence" value="ECO:0007669"/>
    <property type="project" value="UniProtKB-ARBA"/>
</dbReference>
<dbReference type="Pfam" id="PF01327">
    <property type="entry name" value="Pep_deformylase"/>
    <property type="match status" value="1"/>
</dbReference>
<dbReference type="SUPFAM" id="SSF56420">
    <property type="entry name" value="Peptide deformylase"/>
    <property type="match status" value="1"/>
</dbReference>
<dbReference type="Proteomes" id="UP001652582">
    <property type="component" value="Chromosome 12"/>
</dbReference>
<dbReference type="CDD" id="cd00487">
    <property type="entry name" value="Pep_deformylase"/>
    <property type="match status" value="1"/>
</dbReference>
<dbReference type="InterPro" id="IPR023635">
    <property type="entry name" value="Peptide_deformylase"/>
</dbReference>
<dbReference type="GeneID" id="112050981"/>
<dbReference type="NCBIfam" id="NF001159">
    <property type="entry name" value="PRK00150.1-3"/>
    <property type="match status" value="1"/>
</dbReference>
<evidence type="ECO:0000256" key="6">
    <source>
        <dbReference type="ARBA" id="ARBA00048875"/>
    </source>
</evidence>
<dbReference type="InterPro" id="IPR036821">
    <property type="entry name" value="Peptide_deformylase_sf"/>
</dbReference>
<dbReference type="GO" id="GO:0006412">
    <property type="term" value="P:translation"/>
    <property type="evidence" value="ECO:0007669"/>
    <property type="project" value="UniProtKB-KW"/>
</dbReference>
<comment type="function">
    <text evidence="5 7">Removes the formyl group from the N-terminal Met of newly synthesized proteins.</text>
</comment>
<evidence type="ECO:0000256" key="1">
    <source>
        <dbReference type="ARBA" id="ARBA00010759"/>
    </source>
</evidence>
<name>A0A6J1NE42_BICAN</name>
<comment type="catalytic activity">
    <reaction evidence="6 7">
        <text>N-terminal N-formyl-L-methionyl-[peptide] + H2O = N-terminal L-methionyl-[peptide] + formate</text>
        <dbReference type="Rhea" id="RHEA:24420"/>
        <dbReference type="Rhea" id="RHEA-COMP:10639"/>
        <dbReference type="Rhea" id="RHEA-COMP:10640"/>
        <dbReference type="ChEBI" id="CHEBI:15377"/>
        <dbReference type="ChEBI" id="CHEBI:15740"/>
        <dbReference type="ChEBI" id="CHEBI:49298"/>
        <dbReference type="ChEBI" id="CHEBI:64731"/>
        <dbReference type="EC" id="3.5.1.88"/>
    </reaction>
</comment>
<comment type="similarity">
    <text evidence="1 7">Belongs to the polypeptide deformylase family.</text>
</comment>
<dbReference type="GO" id="GO:0042586">
    <property type="term" value="F:peptide deformylase activity"/>
    <property type="evidence" value="ECO:0007669"/>
    <property type="project" value="UniProtKB-EC"/>
</dbReference>
<proteinExistence type="inferred from homology"/>
<dbReference type="HAMAP" id="MF_00163">
    <property type="entry name" value="Pep_deformylase"/>
    <property type="match status" value="1"/>
</dbReference>
<keyword evidence="8" id="KW-1185">Reference proteome</keyword>
<sequence>MGVIRKVLNWYARLAPSHGPSPPPYKHVIQIGDPTLRKVSKPVSLETLKTKEIQSVIEKLKYVMDRHGSVGMAAPQVGINLRIFVMRVTDKQISEMSPDVVKLRNITAIPYTVYVNPQVKVVDYQKVIHTEGCESMKFFKAEVARYNAVQVTGHNPEGELISQLYKGWAARIAQHEMDHLDGKLYTDIMDRKSLCCILWEEVNTAKGKVAMPFSPA</sequence>
<dbReference type="PRINTS" id="PR01576">
    <property type="entry name" value="PDEFORMYLASE"/>
</dbReference>
<dbReference type="OrthoDB" id="276063at2759"/>
<protein>
    <recommendedName>
        <fullName evidence="7">Peptide deformylase</fullName>
        <ecNumber evidence="7">3.5.1.88</ecNumber>
    </recommendedName>
</protein>
<keyword evidence="3 7" id="KW-0378">Hydrolase</keyword>
<dbReference type="Gene3D" id="3.90.45.10">
    <property type="entry name" value="Peptide deformylase"/>
    <property type="match status" value="1"/>
</dbReference>
<dbReference type="KEGG" id="bany:112050981"/>
<organism evidence="8 9">
    <name type="scientific">Bicyclus anynana</name>
    <name type="common">Squinting bush brown butterfly</name>
    <dbReference type="NCBI Taxonomy" id="110368"/>
    <lineage>
        <taxon>Eukaryota</taxon>
        <taxon>Metazoa</taxon>
        <taxon>Ecdysozoa</taxon>
        <taxon>Arthropoda</taxon>
        <taxon>Hexapoda</taxon>
        <taxon>Insecta</taxon>
        <taxon>Pterygota</taxon>
        <taxon>Neoptera</taxon>
        <taxon>Endopterygota</taxon>
        <taxon>Lepidoptera</taxon>
        <taxon>Glossata</taxon>
        <taxon>Ditrysia</taxon>
        <taxon>Papilionoidea</taxon>
        <taxon>Nymphalidae</taxon>
        <taxon>Satyrinae</taxon>
        <taxon>Satyrini</taxon>
        <taxon>Mycalesina</taxon>
        <taxon>Bicyclus</taxon>
    </lineage>
</organism>
<keyword evidence="4 7" id="KW-0648">Protein biosynthesis</keyword>
<dbReference type="PANTHER" id="PTHR10458:SF2">
    <property type="entry name" value="PEPTIDE DEFORMYLASE, MITOCHONDRIAL"/>
    <property type="match status" value="1"/>
</dbReference>
<dbReference type="PIRSF" id="PIRSF004749">
    <property type="entry name" value="Pep_def"/>
    <property type="match status" value="1"/>
</dbReference>
<dbReference type="PANTHER" id="PTHR10458">
    <property type="entry name" value="PEPTIDE DEFORMYLASE"/>
    <property type="match status" value="1"/>
</dbReference>
<dbReference type="FunFam" id="3.90.45.10:FF:000003">
    <property type="entry name" value="Peptide deformylase"/>
    <property type="match status" value="1"/>
</dbReference>
<evidence type="ECO:0000256" key="4">
    <source>
        <dbReference type="ARBA" id="ARBA00022917"/>
    </source>
</evidence>
<evidence type="ECO:0000313" key="9">
    <source>
        <dbReference type="RefSeq" id="XP_023945184.1"/>
    </source>
</evidence>
<gene>
    <name evidence="9" type="primary">LOC112050981</name>
</gene>
<reference evidence="9" key="1">
    <citation type="submission" date="2025-08" db="UniProtKB">
        <authorList>
            <consortium name="RefSeq"/>
        </authorList>
    </citation>
    <scope>IDENTIFICATION</scope>
</reference>
<evidence type="ECO:0000256" key="7">
    <source>
        <dbReference type="RuleBase" id="RU362111"/>
    </source>
</evidence>
<dbReference type="GO" id="GO:0046872">
    <property type="term" value="F:metal ion binding"/>
    <property type="evidence" value="ECO:0007669"/>
    <property type="project" value="UniProtKB-KW"/>
</dbReference>
<evidence type="ECO:0000313" key="8">
    <source>
        <dbReference type="Proteomes" id="UP001652582"/>
    </source>
</evidence>
<dbReference type="AlphaFoldDB" id="A0A6J1NE42"/>
<evidence type="ECO:0000256" key="5">
    <source>
        <dbReference type="ARBA" id="ARBA00037114"/>
    </source>
</evidence>
<keyword evidence="2 7" id="KW-0479">Metal-binding</keyword>